<proteinExistence type="predicted"/>
<evidence type="ECO:0000259" key="2">
    <source>
        <dbReference type="Pfam" id="PF24883"/>
    </source>
</evidence>
<dbReference type="AlphaFoldDB" id="A0AAD5VK34"/>
<keyword evidence="1" id="KW-0677">Repeat</keyword>
<protein>
    <recommendedName>
        <fullName evidence="2">Nephrocystin 3-like N-terminal domain-containing protein</fullName>
    </recommendedName>
</protein>
<dbReference type="Proteomes" id="UP001213000">
    <property type="component" value="Unassembled WGS sequence"/>
</dbReference>
<organism evidence="3 4">
    <name type="scientific">Leucocoprinus birnbaumii</name>
    <dbReference type="NCBI Taxonomy" id="56174"/>
    <lineage>
        <taxon>Eukaryota</taxon>
        <taxon>Fungi</taxon>
        <taxon>Dikarya</taxon>
        <taxon>Basidiomycota</taxon>
        <taxon>Agaricomycotina</taxon>
        <taxon>Agaricomycetes</taxon>
        <taxon>Agaricomycetidae</taxon>
        <taxon>Agaricales</taxon>
        <taxon>Agaricineae</taxon>
        <taxon>Agaricaceae</taxon>
        <taxon>Leucocoprinus</taxon>
    </lineage>
</organism>
<dbReference type="Gene3D" id="3.40.50.300">
    <property type="entry name" value="P-loop containing nucleotide triphosphate hydrolases"/>
    <property type="match status" value="1"/>
</dbReference>
<dbReference type="Pfam" id="PF24883">
    <property type="entry name" value="NPHP3_N"/>
    <property type="match status" value="1"/>
</dbReference>
<comment type="caution">
    <text evidence="3">The sequence shown here is derived from an EMBL/GenBank/DDBJ whole genome shotgun (WGS) entry which is preliminary data.</text>
</comment>
<evidence type="ECO:0000313" key="4">
    <source>
        <dbReference type="Proteomes" id="UP001213000"/>
    </source>
</evidence>
<keyword evidence="4" id="KW-1185">Reference proteome</keyword>
<reference evidence="3" key="1">
    <citation type="submission" date="2022-07" db="EMBL/GenBank/DDBJ databases">
        <title>Genome Sequence of Leucocoprinus birnbaumii.</title>
        <authorList>
            <person name="Buettner E."/>
        </authorList>
    </citation>
    <scope>NUCLEOTIDE SEQUENCE</scope>
    <source>
        <strain evidence="3">VT141</strain>
    </source>
</reference>
<gene>
    <name evidence="3" type="ORF">NP233_g11465</name>
</gene>
<sequence length="575" mass="65390">MVTHTVQSLEMSRAVIQRLIEKGTPEAIHNSAYRDYPPRCHEETRQSIRADIVSWVLNLKRLRRMRWYWGPAGVGKSAIAQSVAETPALAGYLGGTYFFSRPGKIDDPDTVIPTLAYQLAMKIDRYKRLITEALGSDPLILSMNRKSQFQALIIEPFRKIALETAIRQPFLVIIDGLDECRDQRAQCELLMLIRNEVEREDESPLVWMICSRPEWHLRALLANVDQAFPCQKIEISIDDGEAQRDARRILHSGLNEIRVEYDLSEDWPPQEQLDLIFDAARGHLGFISFILRFLKDDTDSDGPSEQFRLCVKAAKGRGITSGAPNPLEALDFLYRQILSGVPSKHWPYTTWILGISILYSGHQLSIRGFAGFLTIPQDSIYQDSNRSLEFCLDDSSIHHQVAIRSLSFLGRDYCDERAFAESVVWDACRKVPVEHIPDIIYNLKQFDFGNLELPQSMHISFANFLRWLYAQLPDDPSLISLVDEFPEHVSHRLDIGVTSNNPMEFCEIFPSEFIKSLPEVTVHLIVGFATQVHISLVVGKIVAISGLSIGDDDDGLYGLSDFTIADFEFFDRPNE</sequence>
<dbReference type="PANTHER" id="PTHR10039:SF17">
    <property type="entry name" value="FUNGAL STAND N-TERMINAL GOODBYE DOMAIN-CONTAINING PROTEIN-RELATED"/>
    <property type="match status" value="1"/>
</dbReference>
<name>A0AAD5VK34_9AGAR</name>
<evidence type="ECO:0000256" key="1">
    <source>
        <dbReference type="ARBA" id="ARBA00022737"/>
    </source>
</evidence>
<evidence type="ECO:0000313" key="3">
    <source>
        <dbReference type="EMBL" id="KAJ3558649.1"/>
    </source>
</evidence>
<accession>A0AAD5VK34</accession>
<feature type="domain" description="Nephrocystin 3-like N-terminal" evidence="2">
    <location>
        <begin position="63"/>
        <end position="212"/>
    </location>
</feature>
<dbReference type="InterPro" id="IPR027417">
    <property type="entry name" value="P-loop_NTPase"/>
</dbReference>
<dbReference type="EMBL" id="JANIEX010001381">
    <property type="protein sequence ID" value="KAJ3558649.1"/>
    <property type="molecule type" value="Genomic_DNA"/>
</dbReference>
<dbReference type="InterPro" id="IPR056884">
    <property type="entry name" value="NPHP3-like_N"/>
</dbReference>
<dbReference type="PANTHER" id="PTHR10039">
    <property type="entry name" value="AMELOGENIN"/>
    <property type="match status" value="1"/>
</dbReference>
<dbReference type="SUPFAM" id="SSF52540">
    <property type="entry name" value="P-loop containing nucleoside triphosphate hydrolases"/>
    <property type="match status" value="1"/>
</dbReference>